<feature type="transmembrane region" description="Helical" evidence="2">
    <location>
        <begin position="28"/>
        <end position="50"/>
    </location>
</feature>
<proteinExistence type="predicted"/>
<evidence type="ECO:0000313" key="4">
    <source>
        <dbReference type="Proteomes" id="UP000630097"/>
    </source>
</evidence>
<name>A0A8J3PST6_9ACTN</name>
<keyword evidence="2" id="KW-1133">Transmembrane helix</keyword>
<evidence type="ECO:0000256" key="1">
    <source>
        <dbReference type="SAM" id="MobiDB-lite"/>
    </source>
</evidence>
<keyword evidence="2" id="KW-0812">Transmembrane</keyword>
<dbReference type="Proteomes" id="UP000630097">
    <property type="component" value="Unassembled WGS sequence"/>
</dbReference>
<keyword evidence="4" id="KW-1185">Reference proteome</keyword>
<feature type="region of interest" description="Disordered" evidence="1">
    <location>
        <begin position="187"/>
        <end position="217"/>
    </location>
</feature>
<evidence type="ECO:0000256" key="2">
    <source>
        <dbReference type="SAM" id="Phobius"/>
    </source>
</evidence>
<accession>A0A8J3PST6</accession>
<protein>
    <submittedName>
        <fullName evidence="3">Uncharacterized protein</fullName>
    </submittedName>
</protein>
<organism evidence="3 4">
    <name type="scientific">Planotetraspora kaengkrachanensis</name>
    <dbReference type="NCBI Taxonomy" id="575193"/>
    <lineage>
        <taxon>Bacteria</taxon>
        <taxon>Bacillati</taxon>
        <taxon>Actinomycetota</taxon>
        <taxon>Actinomycetes</taxon>
        <taxon>Streptosporangiales</taxon>
        <taxon>Streptosporangiaceae</taxon>
        <taxon>Planotetraspora</taxon>
    </lineage>
</organism>
<dbReference type="EMBL" id="BONV01000010">
    <property type="protein sequence ID" value="GIG79834.1"/>
    <property type="molecule type" value="Genomic_DNA"/>
</dbReference>
<keyword evidence="2" id="KW-0472">Membrane</keyword>
<comment type="caution">
    <text evidence="3">The sequence shown here is derived from an EMBL/GenBank/DDBJ whole genome shotgun (WGS) entry which is preliminary data.</text>
</comment>
<dbReference type="AlphaFoldDB" id="A0A8J3PST6"/>
<gene>
    <name evidence="3" type="ORF">Pka01_29610</name>
</gene>
<reference evidence="3 4" key="1">
    <citation type="submission" date="2021-01" db="EMBL/GenBank/DDBJ databases">
        <title>Whole genome shotgun sequence of Planotetraspora kaengkrachanensis NBRC 104272.</title>
        <authorList>
            <person name="Komaki H."/>
            <person name="Tamura T."/>
        </authorList>
    </citation>
    <scope>NUCLEOTIDE SEQUENCE [LARGE SCALE GENOMIC DNA]</scope>
    <source>
        <strain evidence="3 4">NBRC 104272</strain>
    </source>
</reference>
<sequence length="246" mass="27104">MFLAIVSVVAGAALGSAAQGLIDGSREITVAALTIFCLPAIGAAAVIIEIHRLVDDHTRTTQQAMRDLARQFGPRVELQPYVASARTTTMIEHCRAMFELKTDTVAKASNKRFPYKFILVDREPIVLRLRHFDENSETTLIWGDSIITDPQKGLIDVFLQLWKDIDNDPSTESVIAMHLNLDPAEYPATPGLSGGGPRGRPVQADERRRRRVRGTRGHPFVVQESAAGAKSVMSDWGVQLKGVRYS</sequence>
<evidence type="ECO:0000313" key="3">
    <source>
        <dbReference type="EMBL" id="GIG79834.1"/>
    </source>
</evidence>